<comment type="caution">
    <text evidence="1">The sequence shown here is derived from an EMBL/GenBank/DDBJ whole genome shotgun (WGS) entry which is preliminary data.</text>
</comment>
<evidence type="ECO:0008006" key="3">
    <source>
        <dbReference type="Google" id="ProtNLM"/>
    </source>
</evidence>
<evidence type="ECO:0000313" key="2">
    <source>
        <dbReference type="Proteomes" id="UP000239494"/>
    </source>
</evidence>
<accession>A0A2T0TEA3</accession>
<protein>
    <recommendedName>
        <fullName evidence="3">Tetratricopeptide repeat protein</fullName>
    </recommendedName>
</protein>
<gene>
    <name evidence="1" type="ORF">CLV43_103741</name>
</gene>
<dbReference type="RefSeq" id="WP_106187479.1">
    <property type="nucleotide sequence ID" value="NZ_PVTF01000003.1"/>
</dbReference>
<dbReference type="AlphaFoldDB" id="A0A2T0TEA3"/>
<dbReference type="InterPro" id="IPR011990">
    <property type="entry name" value="TPR-like_helical_dom_sf"/>
</dbReference>
<dbReference type="Proteomes" id="UP000239494">
    <property type="component" value="Unassembled WGS sequence"/>
</dbReference>
<dbReference type="EMBL" id="PVTF01000003">
    <property type="protein sequence ID" value="PRY43990.1"/>
    <property type="molecule type" value="Genomic_DNA"/>
</dbReference>
<dbReference type="OrthoDB" id="3463653at2"/>
<proteinExistence type="predicted"/>
<sequence length="339" mass="37105">MEDALPGGEPEIRLTGFEAFTFGIAALDEEAQELLRAGRLAEAADVFRQDGDVLRDAVAAALDAGAVRDEQLDRAVDFRTAHGLRNIGTIEALRVRVDPALDRTAEAVRLLRDVVAAQPEPLVRDEYVQALQSFAFVRALCRTRLAEAADAIAEVLRLLDEPAAGEVSEDFRAGARRLAQQVERIREDMAEGKPTGIPGSALPGTDWRTDLAERARQPALERMDVPDLVRELGNTDQVEALLRMMDERGDADGAHKHGVVLQDRGDLAAAEAAYRRGSERGSHTSAYRLGLLLKDRKDTPGAVAAFEQAVRSDDEDLAAKARRALAKLTRTRRFPWSRG</sequence>
<dbReference type="Gene3D" id="1.25.40.10">
    <property type="entry name" value="Tetratricopeptide repeat domain"/>
    <property type="match status" value="1"/>
</dbReference>
<organism evidence="1 2">
    <name type="scientific">Umezawaea tangerina</name>
    <dbReference type="NCBI Taxonomy" id="84725"/>
    <lineage>
        <taxon>Bacteria</taxon>
        <taxon>Bacillati</taxon>
        <taxon>Actinomycetota</taxon>
        <taxon>Actinomycetes</taxon>
        <taxon>Pseudonocardiales</taxon>
        <taxon>Pseudonocardiaceae</taxon>
        <taxon>Umezawaea</taxon>
    </lineage>
</organism>
<name>A0A2T0TEA3_9PSEU</name>
<evidence type="ECO:0000313" key="1">
    <source>
        <dbReference type="EMBL" id="PRY43990.1"/>
    </source>
</evidence>
<reference evidence="1 2" key="1">
    <citation type="submission" date="2018-03" db="EMBL/GenBank/DDBJ databases">
        <title>Genomic Encyclopedia of Archaeal and Bacterial Type Strains, Phase II (KMG-II): from individual species to whole genera.</title>
        <authorList>
            <person name="Goeker M."/>
        </authorList>
    </citation>
    <scope>NUCLEOTIDE SEQUENCE [LARGE SCALE GENOMIC DNA]</scope>
    <source>
        <strain evidence="1 2">DSM 44720</strain>
    </source>
</reference>
<dbReference type="SUPFAM" id="SSF81901">
    <property type="entry name" value="HCP-like"/>
    <property type="match status" value="1"/>
</dbReference>
<keyword evidence="2" id="KW-1185">Reference proteome</keyword>